<dbReference type="PANTHER" id="PTHR30388:SF6">
    <property type="entry name" value="XANTHINE DEHYDROGENASE SUBUNIT A-RELATED"/>
    <property type="match status" value="1"/>
</dbReference>
<gene>
    <name evidence="3" type="primary">xdhC</name>
    <name evidence="3" type="ORF">F0U44_11090</name>
</gene>
<dbReference type="Gene3D" id="3.40.50.720">
    <property type="entry name" value="NAD(P)-binding Rossmann-like Domain"/>
    <property type="match status" value="1"/>
</dbReference>
<dbReference type="RefSeq" id="WP_149728342.1">
    <property type="nucleotide sequence ID" value="NZ_VUJV01000003.1"/>
</dbReference>
<name>A0A5B1LED2_9ACTN</name>
<protein>
    <submittedName>
        <fullName evidence="3">Xanthine dehydrogenase accessory protein XdhC</fullName>
    </submittedName>
</protein>
<feature type="domain" description="XdhC Rossmann" evidence="2">
    <location>
        <begin position="113"/>
        <end position="266"/>
    </location>
</feature>
<evidence type="ECO:0000259" key="1">
    <source>
        <dbReference type="Pfam" id="PF02625"/>
    </source>
</evidence>
<dbReference type="Pfam" id="PF13478">
    <property type="entry name" value="XdhC_C"/>
    <property type="match status" value="1"/>
</dbReference>
<dbReference type="AlphaFoldDB" id="A0A5B1LED2"/>
<proteinExistence type="predicted"/>
<dbReference type="Pfam" id="PF02625">
    <property type="entry name" value="XdhC_CoxI"/>
    <property type="match status" value="1"/>
</dbReference>
<dbReference type="Proteomes" id="UP000325003">
    <property type="component" value="Unassembled WGS sequence"/>
</dbReference>
<accession>A0A5B1LED2</accession>
<dbReference type="NCBIfam" id="TIGR02964">
    <property type="entry name" value="xanthine_xdhC"/>
    <property type="match status" value="1"/>
</dbReference>
<reference evidence="3 4" key="2">
    <citation type="submission" date="2019-09" db="EMBL/GenBank/DDBJ databases">
        <authorList>
            <person name="Jin C."/>
        </authorList>
    </citation>
    <scope>NUCLEOTIDE SEQUENCE [LARGE SCALE GENOMIC DNA]</scope>
    <source>
        <strain evidence="3 4">BN130099</strain>
    </source>
</reference>
<reference evidence="3 4" key="1">
    <citation type="submission" date="2019-09" db="EMBL/GenBank/DDBJ databases">
        <title>Nocardioides panacisoli sp. nov., isolated from the soil of a ginseng field.</title>
        <authorList>
            <person name="Cho C."/>
        </authorList>
    </citation>
    <scope>NUCLEOTIDE SEQUENCE [LARGE SCALE GENOMIC DNA]</scope>
    <source>
        <strain evidence="3 4">BN130099</strain>
    </source>
</reference>
<feature type="domain" description="XdhC- CoxI" evidence="1">
    <location>
        <begin position="11"/>
        <end position="66"/>
    </location>
</feature>
<sequence>MDWLQALQHCRERRIACVLVTVTDVRGHAPREAGAKLVVTEDETWGSVGGGNLEEAAVRRARGLLRGLALTGAAAPVTEHHTLSDKAPAEHGVQCCGGEVTLLLEPLPVRPSVAIFGMGHVGLEIALLLSRHEVELHLVDSRADQLEATRLAPVLAGPASVAVHQVPVLPELVVAELPAGTHVLVLTHDHAEDLAILDALLRSEVPASIGLIGSSAKWTRFQAKLADLGHAPEAVARVRTPIGDPALTGVPGKQPAAIAVSVTVEVLSLIGATSVSTLER</sequence>
<dbReference type="PANTHER" id="PTHR30388">
    <property type="entry name" value="ALDEHYDE OXIDOREDUCTASE MOLYBDENUM COFACTOR ASSEMBLY PROTEIN"/>
    <property type="match status" value="1"/>
</dbReference>
<dbReference type="InterPro" id="IPR052698">
    <property type="entry name" value="MoCofactor_Util/Proc"/>
</dbReference>
<dbReference type="InterPro" id="IPR036291">
    <property type="entry name" value="NAD(P)-bd_dom_sf"/>
</dbReference>
<dbReference type="InterPro" id="IPR003777">
    <property type="entry name" value="XdhC_CoxI"/>
</dbReference>
<dbReference type="InterPro" id="IPR027051">
    <property type="entry name" value="XdhC_Rossmann_dom"/>
</dbReference>
<keyword evidence="4" id="KW-1185">Reference proteome</keyword>
<dbReference type="EMBL" id="VUJV01000003">
    <property type="protein sequence ID" value="KAA1419002.1"/>
    <property type="molecule type" value="Genomic_DNA"/>
</dbReference>
<evidence type="ECO:0000313" key="3">
    <source>
        <dbReference type="EMBL" id="KAA1419002.1"/>
    </source>
</evidence>
<evidence type="ECO:0000313" key="4">
    <source>
        <dbReference type="Proteomes" id="UP000325003"/>
    </source>
</evidence>
<organism evidence="3 4">
    <name type="scientific">Nocardioides humilatus</name>
    <dbReference type="NCBI Taxonomy" id="2607660"/>
    <lineage>
        <taxon>Bacteria</taxon>
        <taxon>Bacillati</taxon>
        <taxon>Actinomycetota</taxon>
        <taxon>Actinomycetes</taxon>
        <taxon>Propionibacteriales</taxon>
        <taxon>Nocardioidaceae</taxon>
        <taxon>Nocardioides</taxon>
    </lineage>
</organism>
<comment type="caution">
    <text evidence="3">The sequence shown here is derived from an EMBL/GenBank/DDBJ whole genome shotgun (WGS) entry which is preliminary data.</text>
</comment>
<dbReference type="InterPro" id="IPR014308">
    <property type="entry name" value="Xanthine_DH_XdhC"/>
</dbReference>
<dbReference type="SUPFAM" id="SSF51735">
    <property type="entry name" value="NAD(P)-binding Rossmann-fold domains"/>
    <property type="match status" value="1"/>
</dbReference>
<evidence type="ECO:0000259" key="2">
    <source>
        <dbReference type="Pfam" id="PF13478"/>
    </source>
</evidence>